<gene>
    <name evidence="1" type="ORF">MML48_4g00008798</name>
</gene>
<protein>
    <submittedName>
        <fullName evidence="1">Monocarboxylate transporter</fullName>
    </submittedName>
</protein>
<evidence type="ECO:0000313" key="1">
    <source>
        <dbReference type="EMBL" id="KAI4463731.1"/>
    </source>
</evidence>
<sequence length="954" mass="105770">MSSEIESNSKQKKEYELVPPDGAWGYMIVVGVGLIFIAGSIPATLFGMIYGQFLAGITNEIAATALINTVCSVMVFFSGVGFGLLLPSGFTAFNEYFQLRRNVALSICHTVVGFAGMIFPVITSSLMQEYGFRGTAAIYSAFSLHLILAAIVFQPIEWHYKKQEVEEWELVDIAMFVKNKKSIPKAVQADKIPSEKAIDSDQVLNNNSREEILSTENTKLMHNDLEKSSLQELETLANDEQNNTIWQFIVKNLDLTLFNDSSYIILTIGAAMARASEVTFLSLIPALLTAYGFDRGEMTSTLTIFFAADLIGRIFLSVVNGLFQIWNRYIFLTGALFSGIFLIGMGICTTTAKNMFKLQFISAFTITSSFEWVVVVFAGLGFLRCFIQIAFPLMFAEKYGSRFKTAFSMNMVVCGFITLFVGGLSDSKTPEGRITTEKHIHSDAVEGDLLLKAGIEEGGRGEVKDLGKWQSIVKSLDLVLFKDLSYISLAIGSSMAMTSDILFISIIPVILTSYGYQDSDRTLMLTVFFVADLIGRVSLSVYMPVVRRPDCKGRVREYQKMTQTIKMYNRQVEKYETVPPEGGWGYMVTIAVSLTFIVSIVPTTVFGTVFSPFLSSLGDATGATTLINGVFNTALCFTGLPANHLLQKYSYRKVGLMGAVIYFIGTFGTIFVTSLFQMIISFGILQGIGFGFMMPSVFTAFHDYFEVRRNVMMSTCQAIIAAVTIAWPALTTFWMDNFGFRGTAAFFSALSLNGILAMCLLQPAKWHYKKKKVIVLEMARFAPSIEILTAPTQETKSFEIEAEPLMDQKHLSEHPVLKLKAASIASLNGFAASLQNIHQATTSTKDEKLGIWQSLAQSLDLGLFKDLQYVNIAFGLSFGMTSDLAFISIFPLLLVDYGFNQSDITLIMVVYFTADLVSRILLCVISAVIPVWNRYVFLIGALFSAIFRIGTYYK</sequence>
<organism evidence="1 2">
    <name type="scientific">Holotrichia oblita</name>
    <name type="common">Chafer beetle</name>
    <dbReference type="NCBI Taxonomy" id="644536"/>
    <lineage>
        <taxon>Eukaryota</taxon>
        <taxon>Metazoa</taxon>
        <taxon>Ecdysozoa</taxon>
        <taxon>Arthropoda</taxon>
        <taxon>Hexapoda</taxon>
        <taxon>Insecta</taxon>
        <taxon>Pterygota</taxon>
        <taxon>Neoptera</taxon>
        <taxon>Endopterygota</taxon>
        <taxon>Coleoptera</taxon>
        <taxon>Polyphaga</taxon>
        <taxon>Scarabaeiformia</taxon>
        <taxon>Scarabaeidae</taxon>
        <taxon>Melolonthinae</taxon>
        <taxon>Holotrichia</taxon>
    </lineage>
</organism>
<dbReference type="EMBL" id="CM043018">
    <property type="protein sequence ID" value="KAI4463731.1"/>
    <property type="molecule type" value="Genomic_DNA"/>
</dbReference>
<evidence type="ECO:0000313" key="2">
    <source>
        <dbReference type="Proteomes" id="UP001056778"/>
    </source>
</evidence>
<name>A0ACB9TA76_HOLOL</name>
<reference evidence="1" key="1">
    <citation type="submission" date="2022-04" db="EMBL/GenBank/DDBJ databases">
        <title>Chromosome-scale genome assembly of Holotrichia oblita Faldermann.</title>
        <authorList>
            <person name="Rongchong L."/>
        </authorList>
    </citation>
    <scope>NUCLEOTIDE SEQUENCE</scope>
    <source>
        <strain evidence="1">81SQS9</strain>
    </source>
</reference>
<proteinExistence type="predicted"/>
<keyword evidence="2" id="KW-1185">Reference proteome</keyword>
<dbReference type="Proteomes" id="UP001056778">
    <property type="component" value="Chromosome 4"/>
</dbReference>
<comment type="caution">
    <text evidence="1">The sequence shown here is derived from an EMBL/GenBank/DDBJ whole genome shotgun (WGS) entry which is preliminary data.</text>
</comment>
<accession>A0ACB9TA76</accession>